<protein>
    <submittedName>
        <fullName evidence="2">Uncharacterized protein</fullName>
    </submittedName>
</protein>
<dbReference type="VEuPathDB" id="CryptoDB:GY17_00002357"/>
<accession>A0A0S4TL45</accession>
<dbReference type="EMBL" id="LN877953">
    <property type="protein sequence ID" value="CUV07461.1"/>
    <property type="molecule type" value="Genomic_DNA"/>
</dbReference>
<dbReference type="VEuPathDB" id="CryptoDB:ChTU502y2012_407g2335"/>
<sequence>MEEPRVTYSEDRRHQSELLAEAQNQAMEGELSRGFFVSTEVENNQSSVCGISCGSNGQRLTHTIRAFTKPIPVTPGQVKLNSADELIGKPIIKQRLNEMYTNRNLNTSTTNKFMSFGVASLRSMNSNALSSYRSTGSGSMPTNRSYTYLSQVNTNNFSTMNTGISQYSRGVTSNTSSVFNTFTTILSGLCSCPGFISVCNNKKKIHAIEQEQIPSDSDFAESGSESDDAGLDVAQEEQN</sequence>
<reference evidence="3 4" key="3">
    <citation type="submission" date="2017-10" db="EMBL/GenBank/DDBJ databases">
        <title>Consistent, comparative and evidence-based genome annotation and re-annotation for the closely-related species, Cryptosporidium parvum, C. hominis and C. tyzzeri.</title>
        <authorList>
            <person name="Baptista R.P."/>
            <person name="Li Y."/>
            <person name="Sateriale A."/>
            <person name="Striepen B."/>
            <person name="Kissinger J.C."/>
        </authorList>
    </citation>
    <scope>NUCLEOTIDE SEQUENCE [LARGE SCALE GENOMIC DNA]</scope>
    <source>
        <strain evidence="3">30976</strain>
    </source>
</reference>
<dbReference type="VEuPathDB" id="CryptoDB:CHUDEA7_4720"/>
<dbReference type="VEuPathDB" id="CryptoDB:Chro.70523"/>
<gene>
    <name evidence="2" type="ORF">CHUDEA7_4720</name>
    <name evidence="3" type="ORF">GY17_00002357</name>
</gene>
<keyword evidence="4" id="KW-1185">Reference proteome</keyword>
<feature type="region of interest" description="Disordered" evidence="1">
    <location>
        <begin position="210"/>
        <end position="239"/>
    </location>
</feature>
<evidence type="ECO:0000313" key="4">
    <source>
        <dbReference type="Proteomes" id="UP001429100"/>
    </source>
</evidence>
<name>A0A0S4TL45_CRYHO</name>
<evidence type="ECO:0000313" key="2">
    <source>
        <dbReference type="EMBL" id="CUV07461.1"/>
    </source>
</evidence>
<dbReference type="Proteomes" id="UP001429100">
    <property type="component" value="Unassembled WGS sequence"/>
</dbReference>
<reference evidence="3 4" key="1">
    <citation type="submission" date="2014-11" db="EMBL/GenBank/DDBJ databases">
        <title>Comparative genomic analysis of Cryptosporidium hominis reveals occurrence of genetic recombination in virulent subtypes.</title>
        <authorList>
            <person name="Guo Y."/>
            <person name="Tang K."/>
            <person name="Frace M."/>
            <person name="Li N."/>
            <person name="Roellig D.M."/>
            <person name="Sammons S."/>
            <person name="Knipe K."/>
            <person name="Rowe L."/>
            <person name="Feng Y."/>
            <person name="Xiao L."/>
        </authorList>
    </citation>
    <scope>NUCLEOTIDE SEQUENCE [LARGE SCALE GENOMIC DNA]</scope>
    <source>
        <strain evidence="3">30976</strain>
    </source>
</reference>
<dbReference type="EMBL" id="JTAI01000006">
    <property type="protein sequence ID" value="PPS95704.1"/>
    <property type="molecule type" value="Genomic_DNA"/>
</dbReference>
<organism evidence="2">
    <name type="scientific">Cryptosporidium hominis</name>
    <dbReference type="NCBI Taxonomy" id="237895"/>
    <lineage>
        <taxon>Eukaryota</taxon>
        <taxon>Sar</taxon>
        <taxon>Alveolata</taxon>
        <taxon>Apicomplexa</taxon>
        <taxon>Conoidasida</taxon>
        <taxon>Coccidia</taxon>
        <taxon>Eucoccidiorida</taxon>
        <taxon>Eimeriorina</taxon>
        <taxon>Cryptosporidiidae</taxon>
        <taxon>Cryptosporidium</taxon>
    </lineage>
</organism>
<reference evidence="2" key="2">
    <citation type="submission" date="2015-08" db="EMBL/GenBank/DDBJ databases">
        <authorList>
            <person name="Babu N.S."/>
            <person name="Beckwith C.J."/>
            <person name="Beseler K.G."/>
            <person name="Brison A."/>
            <person name="Carone J.V."/>
            <person name="Caskin T.P."/>
            <person name="Diamond M."/>
            <person name="Durham M.E."/>
            <person name="Foxe J.M."/>
            <person name="Go M."/>
            <person name="Henderson B.A."/>
            <person name="Jones I.B."/>
            <person name="McGettigan J.A."/>
            <person name="Micheletti S.J."/>
            <person name="Nasrallah M.E."/>
            <person name="Ortiz D."/>
            <person name="Piller C.R."/>
            <person name="Privatt S.R."/>
            <person name="Schneider S.L."/>
            <person name="Sharp S."/>
            <person name="Smith T.C."/>
            <person name="Stanton J.D."/>
            <person name="Ullery H.E."/>
            <person name="Wilson R.J."/>
            <person name="Serrano M.G."/>
            <person name="Buck G."/>
            <person name="Lee V."/>
            <person name="Wang Y."/>
            <person name="Carvalho R."/>
            <person name="Voegtly L."/>
            <person name="Shi R."/>
            <person name="Duckworth R."/>
            <person name="Johnson A."/>
            <person name="Loviza R."/>
            <person name="Walstead R."/>
            <person name="Shah Z."/>
            <person name="Kiflezghi M."/>
            <person name="Wade K."/>
            <person name="Ball S.L."/>
            <person name="Bradley K.W."/>
            <person name="Asai D.J."/>
            <person name="Bowman C.A."/>
            <person name="Russell D.A."/>
            <person name="Pope W.H."/>
            <person name="Jacobs-Sera D."/>
            <person name="Hendrix R.W."/>
            <person name="Hatfull G.F."/>
        </authorList>
    </citation>
    <scope>NUCLEOTIDE SEQUENCE [LARGE SCALE GENOMIC DNA]</scope>
</reference>
<proteinExistence type="predicted"/>
<dbReference type="AlphaFoldDB" id="A0A0S4TL45"/>
<dbReference type="OrthoDB" id="337815at2759"/>
<dbReference type="Proteomes" id="UP000199752">
    <property type="component" value="Chromosome 7"/>
</dbReference>
<evidence type="ECO:0000313" key="3">
    <source>
        <dbReference type="EMBL" id="PPS95704.1"/>
    </source>
</evidence>
<evidence type="ECO:0000256" key="1">
    <source>
        <dbReference type="SAM" id="MobiDB-lite"/>
    </source>
</evidence>
<feature type="compositionally biased region" description="Acidic residues" evidence="1">
    <location>
        <begin position="224"/>
        <end position="239"/>
    </location>
</feature>